<dbReference type="Proteomes" id="UP000095284">
    <property type="component" value="Unplaced"/>
</dbReference>
<dbReference type="EMBL" id="CAJFDI010000001">
    <property type="protein sequence ID" value="CAD5208054.1"/>
    <property type="molecule type" value="Genomic_DNA"/>
</dbReference>
<keyword evidence="4" id="KW-1185">Reference proteome</keyword>
<evidence type="ECO:0000313" key="2">
    <source>
        <dbReference type="EMBL" id="CAD5208054.1"/>
    </source>
</evidence>
<name>A0A1I7S169_BURXY</name>
<evidence type="ECO:0000313" key="3">
    <source>
        <dbReference type="Proteomes" id="UP000095284"/>
    </source>
</evidence>
<protein>
    <submittedName>
        <fullName evidence="2">(pine wood nematode) hypothetical protein</fullName>
    </submittedName>
    <submittedName>
        <fullName evidence="5">RNase_Zc3h12a domain-containing protein</fullName>
    </submittedName>
</protein>
<dbReference type="InterPro" id="IPR021869">
    <property type="entry name" value="RNase_Zc3h12_NYN"/>
</dbReference>
<dbReference type="AlphaFoldDB" id="A0A1I7S169"/>
<evidence type="ECO:0000313" key="5">
    <source>
        <dbReference type="WBParaSite" id="BXY_0674400.1"/>
    </source>
</evidence>
<sequence>MFRQKSTPVPPAPKVAKPETAIDEEKFYRTVITPSEFIMMERGVRRRIIVDGCNFMGDSGNKAKDINYNTDKFNPTSILILVYDLLHYGFDVHVYIKEYFKNNYNDMDKTTVNIDILNVLSELKIVTVLPDGEDDDMQILQDAEKTGGVILSKDKFRQDVYRKYPSRLRRVGFTVKSTGGPADRGSYEARLHNCIKIVFDQEFRWLSYVLPGEPDYDLVKKTHDSIDIDARLEALEKLSVLADWYFLEEATCSGNYGPFDFIEYFDGRELDHKFEKFWRKYLMWRKREELRRGL</sequence>
<dbReference type="Proteomes" id="UP000582659">
    <property type="component" value="Unassembled WGS sequence"/>
</dbReference>
<evidence type="ECO:0000259" key="1">
    <source>
        <dbReference type="Pfam" id="PF11977"/>
    </source>
</evidence>
<reference evidence="5" key="1">
    <citation type="submission" date="2016-11" db="UniProtKB">
        <authorList>
            <consortium name="WormBaseParasite"/>
        </authorList>
    </citation>
    <scope>IDENTIFICATION</scope>
</reference>
<dbReference type="Proteomes" id="UP000659654">
    <property type="component" value="Unassembled WGS sequence"/>
</dbReference>
<feature type="domain" description="RNase NYN" evidence="1">
    <location>
        <begin position="45"/>
        <end position="158"/>
    </location>
</feature>
<accession>A0A1I7S169</accession>
<evidence type="ECO:0000313" key="4">
    <source>
        <dbReference type="Proteomes" id="UP000659654"/>
    </source>
</evidence>
<reference evidence="2" key="2">
    <citation type="submission" date="2020-09" db="EMBL/GenBank/DDBJ databases">
        <authorList>
            <person name="Kikuchi T."/>
        </authorList>
    </citation>
    <scope>NUCLEOTIDE SEQUENCE</scope>
    <source>
        <strain evidence="2">Ka4C1</strain>
    </source>
</reference>
<proteinExistence type="predicted"/>
<dbReference type="Gene3D" id="3.40.50.11980">
    <property type="match status" value="1"/>
</dbReference>
<organism evidence="3 5">
    <name type="scientific">Bursaphelenchus xylophilus</name>
    <name type="common">Pinewood nematode worm</name>
    <name type="synonym">Aphelenchoides xylophilus</name>
    <dbReference type="NCBI Taxonomy" id="6326"/>
    <lineage>
        <taxon>Eukaryota</taxon>
        <taxon>Metazoa</taxon>
        <taxon>Ecdysozoa</taxon>
        <taxon>Nematoda</taxon>
        <taxon>Chromadorea</taxon>
        <taxon>Rhabditida</taxon>
        <taxon>Tylenchina</taxon>
        <taxon>Tylenchomorpha</taxon>
        <taxon>Aphelenchoidea</taxon>
        <taxon>Aphelenchoididae</taxon>
        <taxon>Bursaphelenchus</taxon>
    </lineage>
</organism>
<dbReference type="WBParaSite" id="BXY_0674400.1">
    <property type="protein sequence ID" value="BXY_0674400.1"/>
    <property type="gene ID" value="BXY_0674400"/>
</dbReference>
<gene>
    <name evidence="2" type="ORF">BXYJ_LOCUS290</name>
</gene>
<dbReference type="Pfam" id="PF11977">
    <property type="entry name" value="RNase_Zc3h12a"/>
    <property type="match status" value="1"/>
</dbReference>
<dbReference type="EMBL" id="CAJFCV020000001">
    <property type="protein sequence ID" value="CAG9080049.1"/>
    <property type="molecule type" value="Genomic_DNA"/>
</dbReference>
<dbReference type="OrthoDB" id="5783280at2759"/>